<organism evidence="1 2">
    <name type="scientific">Steinernema glaseri</name>
    <dbReference type="NCBI Taxonomy" id="37863"/>
    <lineage>
        <taxon>Eukaryota</taxon>
        <taxon>Metazoa</taxon>
        <taxon>Ecdysozoa</taxon>
        <taxon>Nematoda</taxon>
        <taxon>Chromadorea</taxon>
        <taxon>Rhabditida</taxon>
        <taxon>Tylenchina</taxon>
        <taxon>Panagrolaimomorpha</taxon>
        <taxon>Strongyloidoidea</taxon>
        <taxon>Steinernematidae</taxon>
        <taxon>Steinernema</taxon>
    </lineage>
</organism>
<evidence type="ECO:0000313" key="1">
    <source>
        <dbReference type="Proteomes" id="UP000095287"/>
    </source>
</evidence>
<evidence type="ECO:0000313" key="2">
    <source>
        <dbReference type="WBParaSite" id="L893_g8752.t1"/>
    </source>
</evidence>
<name>A0A1I8ASZ6_9BILA</name>
<proteinExistence type="predicted"/>
<reference evidence="2" key="1">
    <citation type="submission" date="2016-11" db="UniProtKB">
        <authorList>
            <consortium name="WormBaseParasite"/>
        </authorList>
    </citation>
    <scope>IDENTIFICATION</scope>
</reference>
<dbReference type="Proteomes" id="UP000095287">
    <property type="component" value="Unplaced"/>
</dbReference>
<dbReference type="AlphaFoldDB" id="A0A1I8ASZ6"/>
<accession>A0A1I8ASZ6</accession>
<keyword evidence="1" id="KW-1185">Reference proteome</keyword>
<dbReference type="WBParaSite" id="L893_g8752.t1">
    <property type="protein sequence ID" value="L893_g8752.t1"/>
    <property type="gene ID" value="L893_g8752"/>
</dbReference>
<protein>
    <submittedName>
        <fullName evidence="2">DUF3453 domain-containing protein</fullName>
    </submittedName>
</protein>
<sequence>MAEIATAISALVSNTADLPMHTKCVGLVNMEHQFKQMTVDKVIETLHNFMLALQRQNCEANSDPIVDIIQKLTQKGNICEFNHIQHEQAWVCSALHLCNVFCCLLEEVRFHEFELLMSIWFFGQRTNQFDGVIVNYMIAQKPRLLRKFRVKK</sequence>